<dbReference type="EMBL" id="LAZR01020731">
    <property type="protein sequence ID" value="KKL87828.1"/>
    <property type="molecule type" value="Genomic_DNA"/>
</dbReference>
<feature type="non-terminal residue" evidence="1">
    <location>
        <position position="1"/>
    </location>
</feature>
<name>A0A0F9FNN1_9ZZZZ</name>
<proteinExistence type="predicted"/>
<evidence type="ECO:0000313" key="1">
    <source>
        <dbReference type="EMBL" id="KKL87828.1"/>
    </source>
</evidence>
<reference evidence="1" key="1">
    <citation type="journal article" date="2015" name="Nature">
        <title>Complex archaea that bridge the gap between prokaryotes and eukaryotes.</title>
        <authorList>
            <person name="Spang A."/>
            <person name="Saw J.H."/>
            <person name="Jorgensen S.L."/>
            <person name="Zaremba-Niedzwiedzka K."/>
            <person name="Martijn J."/>
            <person name="Lind A.E."/>
            <person name="van Eijk R."/>
            <person name="Schleper C."/>
            <person name="Guy L."/>
            <person name="Ettema T.J."/>
        </authorList>
    </citation>
    <scope>NUCLEOTIDE SEQUENCE</scope>
</reference>
<protein>
    <submittedName>
        <fullName evidence="1">Uncharacterized protein</fullName>
    </submittedName>
</protein>
<accession>A0A0F9FNN1</accession>
<sequence>GSEALSQREREDFKQAIFIEIVSSIDDTTLAQFEYHLSRRQQLDGVPRIPVRLGG</sequence>
<organism evidence="1">
    <name type="scientific">marine sediment metagenome</name>
    <dbReference type="NCBI Taxonomy" id="412755"/>
    <lineage>
        <taxon>unclassified sequences</taxon>
        <taxon>metagenomes</taxon>
        <taxon>ecological metagenomes</taxon>
    </lineage>
</organism>
<dbReference type="AlphaFoldDB" id="A0A0F9FNN1"/>
<comment type="caution">
    <text evidence="1">The sequence shown here is derived from an EMBL/GenBank/DDBJ whole genome shotgun (WGS) entry which is preliminary data.</text>
</comment>
<gene>
    <name evidence="1" type="ORF">LCGC14_1930790</name>
</gene>